<keyword evidence="4 5" id="KW-0812">Transmembrane</keyword>
<evidence type="ECO:0000256" key="2">
    <source>
        <dbReference type="ARBA" id="ARBA00022475"/>
    </source>
</evidence>
<feature type="transmembrane region" description="Helical" evidence="5">
    <location>
        <begin position="6"/>
        <end position="29"/>
    </location>
</feature>
<gene>
    <name evidence="8" type="ORF">SAMN04489720_2905</name>
</gene>
<evidence type="ECO:0000259" key="7">
    <source>
        <dbReference type="PROSITE" id="PS51846"/>
    </source>
</evidence>
<dbReference type="PANTHER" id="PTHR43099:SF5">
    <property type="entry name" value="HLYC_CORC FAMILY TRANSPORTER"/>
    <property type="match status" value="1"/>
</dbReference>
<name>A0A1G8GF78_9MICO</name>
<evidence type="ECO:0000256" key="5">
    <source>
        <dbReference type="SAM" id="Phobius"/>
    </source>
</evidence>
<dbReference type="InterPro" id="IPR000644">
    <property type="entry name" value="CBS_dom"/>
</dbReference>
<dbReference type="SUPFAM" id="SSF54631">
    <property type="entry name" value="CBS-domain pair"/>
    <property type="match status" value="1"/>
</dbReference>
<feature type="transmembrane region" description="Helical" evidence="5">
    <location>
        <begin position="130"/>
        <end position="151"/>
    </location>
</feature>
<evidence type="ECO:0000256" key="4">
    <source>
        <dbReference type="PROSITE-ProRule" id="PRU01193"/>
    </source>
</evidence>
<dbReference type="PROSITE" id="PS51371">
    <property type="entry name" value="CBS"/>
    <property type="match status" value="1"/>
</dbReference>
<evidence type="ECO:0000259" key="6">
    <source>
        <dbReference type="PROSITE" id="PS51371"/>
    </source>
</evidence>
<evidence type="ECO:0000256" key="3">
    <source>
        <dbReference type="PROSITE-ProRule" id="PRU00703"/>
    </source>
</evidence>
<dbReference type="Pfam" id="PF01595">
    <property type="entry name" value="CNNM"/>
    <property type="match status" value="1"/>
</dbReference>
<dbReference type="EMBL" id="LT629695">
    <property type="protein sequence ID" value="SDH93052.1"/>
    <property type="molecule type" value="Genomic_DNA"/>
</dbReference>
<dbReference type="Pfam" id="PF00571">
    <property type="entry name" value="CBS"/>
    <property type="match status" value="1"/>
</dbReference>
<feature type="transmembrane region" description="Helical" evidence="5">
    <location>
        <begin position="99"/>
        <end position="118"/>
    </location>
</feature>
<evidence type="ECO:0000256" key="1">
    <source>
        <dbReference type="ARBA" id="ARBA00004651"/>
    </source>
</evidence>
<feature type="domain" description="CNNM transmembrane" evidence="7">
    <location>
        <begin position="1"/>
        <end position="203"/>
    </location>
</feature>
<dbReference type="PROSITE" id="PS51846">
    <property type="entry name" value="CNNM"/>
    <property type="match status" value="1"/>
</dbReference>
<dbReference type="InterPro" id="IPR046342">
    <property type="entry name" value="CBS_dom_sf"/>
</dbReference>
<keyword evidence="2" id="KW-1003">Cell membrane</keyword>
<sequence length="345" mass="37430">MSSDWVGLIWLVVLLVINAFFVGAEFAVISAKRSQVEPRAERGSRAAKMALWAMEHVSLMLAMCQLGITVCSLLILLVSEPAIHHLLAVPLGAVGLPEVAVDGIALGLAILIVTYLHVVFGEMVPKNAAFTLPTAAVLLLAPPLVLISRVFKPVIWVMNWIANHILRLFRVEPKDEAASAFTLDEVETIVETSKREGLLVDPTGAISKMFEFTERTVGDVAIPLDGLVTLSDEATTDDVEAAVREHGFSRYVIVDEAGEPTGYIHLKDVLTAEDPEAQIPAKRIRQLASLYAGGELEDAIQRMRSSGSHVARAFDQSGATTGVLFLEDCIEELVGEVRDATRRLS</sequence>
<accession>A0A1G8GF78</accession>
<dbReference type="OrthoDB" id="110231at2"/>
<dbReference type="InterPro" id="IPR051676">
    <property type="entry name" value="UPF0053_domain"/>
</dbReference>
<keyword evidence="3" id="KW-0129">CBS domain</keyword>
<dbReference type="Gene3D" id="3.10.580.10">
    <property type="entry name" value="CBS-domain"/>
    <property type="match status" value="1"/>
</dbReference>
<dbReference type="GO" id="GO:0005886">
    <property type="term" value="C:plasma membrane"/>
    <property type="evidence" value="ECO:0007669"/>
    <property type="project" value="UniProtKB-SubCell"/>
</dbReference>
<dbReference type="STRING" id="399736.SAMN04489720_2905"/>
<evidence type="ECO:0000313" key="9">
    <source>
        <dbReference type="Proteomes" id="UP000198822"/>
    </source>
</evidence>
<reference evidence="9" key="1">
    <citation type="submission" date="2016-10" db="EMBL/GenBank/DDBJ databases">
        <authorList>
            <person name="Varghese N."/>
            <person name="Submissions S."/>
        </authorList>
    </citation>
    <scope>NUCLEOTIDE SEQUENCE [LARGE SCALE GENOMIC DNA]</scope>
    <source>
        <strain evidence="9">DSM 22002</strain>
    </source>
</reference>
<feature type="domain" description="CBS" evidence="6">
    <location>
        <begin position="221"/>
        <end position="279"/>
    </location>
</feature>
<protein>
    <submittedName>
        <fullName evidence="8">Hemolysin, contains CBS domains</fullName>
    </submittedName>
</protein>
<keyword evidence="4 5" id="KW-0472">Membrane</keyword>
<dbReference type="InterPro" id="IPR002550">
    <property type="entry name" value="CNNM"/>
</dbReference>
<keyword evidence="4 5" id="KW-1133">Transmembrane helix</keyword>
<dbReference type="Proteomes" id="UP000198822">
    <property type="component" value="Chromosome I"/>
</dbReference>
<dbReference type="RefSeq" id="WP_092506155.1">
    <property type="nucleotide sequence ID" value="NZ_LT629695.1"/>
</dbReference>
<proteinExistence type="predicted"/>
<dbReference type="SMART" id="SM00116">
    <property type="entry name" value="CBS"/>
    <property type="match status" value="1"/>
</dbReference>
<dbReference type="PANTHER" id="PTHR43099">
    <property type="entry name" value="UPF0053 PROTEIN YRKA"/>
    <property type="match status" value="1"/>
</dbReference>
<dbReference type="AlphaFoldDB" id="A0A1G8GF78"/>
<keyword evidence="9" id="KW-1185">Reference proteome</keyword>
<organism evidence="8 9">
    <name type="scientific">Agrococcus jejuensis</name>
    <dbReference type="NCBI Taxonomy" id="399736"/>
    <lineage>
        <taxon>Bacteria</taxon>
        <taxon>Bacillati</taxon>
        <taxon>Actinomycetota</taxon>
        <taxon>Actinomycetes</taxon>
        <taxon>Micrococcales</taxon>
        <taxon>Microbacteriaceae</taxon>
        <taxon>Agrococcus</taxon>
    </lineage>
</organism>
<feature type="transmembrane region" description="Helical" evidence="5">
    <location>
        <begin position="50"/>
        <end position="79"/>
    </location>
</feature>
<evidence type="ECO:0000313" key="8">
    <source>
        <dbReference type="EMBL" id="SDH93052.1"/>
    </source>
</evidence>
<comment type="subcellular location">
    <subcellularLocation>
        <location evidence="1">Cell membrane</location>
        <topology evidence="1">Multi-pass membrane protein</topology>
    </subcellularLocation>
</comment>